<dbReference type="SUPFAM" id="SSF48168">
    <property type="entry name" value="R1 subunit of ribonucleotide reductase, N-terminal domain"/>
    <property type="match status" value="1"/>
</dbReference>
<dbReference type="InterPro" id="IPR039718">
    <property type="entry name" value="Rrm1"/>
</dbReference>
<dbReference type="GO" id="GO:0004748">
    <property type="term" value="F:ribonucleoside-diphosphate reductase activity, thioredoxin disulfide as acceptor"/>
    <property type="evidence" value="ECO:0007669"/>
    <property type="project" value="UniProtKB-EC"/>
</dbReference>
<dbReference type="Pfam" id="PF03477">
    <property type="entry name" value="ATP-cone"/>
    <property type="match status" value="1"/>
</dbReference>
<comment type="function">
    <text evidence="10">Provides the precursors necessary for DNA synthesis. Catalyzes the biosynthesis of deoxyribonucleotides from the corresponding ribonucleotides.</text>
</comment>
<dbReference type="EMBL" id="SOBG01000001">
    <property type="protein sequence ID" value="TDT72557.1"/>
    <property type="molecule type" value="Genomic_DNA"/>
</dbReference>
<keyword evidence="5 9" id="KW-0067">ATP-binding</keyword>
<dbReference type="CDD" id="cd01679">
    <property type="entry name" value="RNR_I"/>
    <property type="match status" value="1"/>
</dbReference>
<name>A0AA46E142_9FUSO</name>
<dbReference type="Proteomes" id="UP000294678">
    <property type="component" value="Unassembled WGS sequence"/>
</dbReference>
<dbReference type="Pfam" id="PF00317">
    <property type="entry name" value="Ribonuc_red_lgN"/>
    <property type="match status" value="1"/>
</dbReference>
<dbReference type="InterPro" id="IPR000788">
    <property type="entry name" value="RNR_lg_C"/>
</dbReference>
<keyword evidence="6 10" id="KW-0560">Oxidoreductase</keyword>
<dbReference type="AlphaFoldDB" id="A0AA46E142"/>
<dbReference type="SUPFAM" id="SSF51998">
    <property type="entry name" value="PFL-like glycyl radical enzymes"/>
    <property type="match status" value="1"/>
</dbReference>
<dbReference type="PANTHER" id="PTHR11573">
    <property type="entry name" value="RIBONUCLEOSIDE-DIPHOSPHATE REDUCTASE LARGE CHAIN"/>
    <property type="match status" value="1"/>
</dbReference>
<evidence type="ECO:0000256" key="7">
    <source>
        <dbReference type="ARBA" id="ARBA00023116"/>
    </source>
</evidence>
<keyword evidence="4 9" id="KW-0547">Nucleotide-binding</keyword>
<dbReference type="GO" id="GO:0005971">
    <property type="term" value="C:ribonucleoside-diphosphate reductase complex"/>
    <property type="evidence" value="ECO:0007669"/>
    <property type="project" value="TreeGrafter"/>
</dbReference>
<keyword evidence="13" id="KW-1185">Reference proteome</keyword>
<dbReference type="PANTHER" id="PTHR11573:SF6">
    <property type="entry name" value="RIBONUCLEOSIDE-DIPHOSPHATE REDUCTASE LARGE SUBUNIT"/>
    <property type="match status" value="1"/>
</dbReference>
<evidence type="ECO:0000256" key="6">
    <source>
        <dbReference type="ARBA" id="ARBA00023002"/>
    </source>
</evidence>
<evidence type="ECO:0000256" key="4">
    <source>
        <dbReference type="ARBA" id="ARBA00022741"/>
    </source>
</evidence>
<feature type="domain" description="ATP-cone" evidence="11">
    <location>
        <begin position="2"/>
        <end position="91"/>
    </location>
</feature>
<dbReference type="InterPro" id="IPR013346">
    <property type="entry name" value="NrdE_NrdA_C"/>
</dbReference>
<dbReference type="EC" id="1.17.4.1" evidence="2 10"/>
<accession>A0AA46E142</accession>
<sequence>MAKIVKRDNRVSEVDIKEIREALEWASKDLEINYLELESHIQSIYTDTITTKDIQNSLITQALAMTTVDEPDWKKLAARLLLMEIYKESNRKIKEKGYYDYVNFVNNAIEKGLYSDEIKKIYSDEELKKASTFINQEYDFEYDYAGMSMLVNRYLIKDRNNVFELPQEMFLTIALMIASTEKKETRLKIAKEIYHHIAGRKISLATPILINLRKPNGNLSSCFITAIDDSLESIFYNITEIAKISKNGGGVGVNLSRIRGTSAEINKTPGASGGVIPWIKIINDTAVAVNQLGKRAGAVTVALDVWHLDIEHFLELQTENGDQRKKAYDIFPQVVVNDLFMERVKENKEWTLFEPNEIRLKYNVEIAELWGEEFKKHYKIFENDNKLKLTQKIKAKELLKKIMKTQIETGMPYIFFKDTVNKTNPNKHDGMIGSGNLCQESFSNFKPTKLNKEILNKEKIQSEYKSGLVHTCNLVSLNLSTLLERKDLEKATKLAVRILDNAIDLTVTPIQESNLHNKIYRTIGVGAMGLADYLAINKLPYRKNKETLIEVNDLFEYIALNAVKSSIELAKERGKYKKYEGSEWSKGILFGKNKKWFRENSNLYSEWEKTIENLEKYGIRNSQLLAIAPNTSSALVQGCSASVLPIFNKFYMDKNAKGVVPIAPPFIKKAFWYYKENKNIPQTDVVEIISTIQQWIDQGISFELVYNLNMEITAKDIYNTIMTAWEKGCKTIYYTRTIQKNSNRMNEKEECVSCAN</sequence>
<dbReference type="InterPro" id="IPR013509">
    <property type="entry name" value="RNR_lsu_N"/>
</dbReference>
<dbReference type="Gene3D" id="3.20.70.20">
    <property type="match status" value="1"/>
</dbReference>
<dbReference type="PROSITE" id="PS51161">
    <property type="entry name" value="ATP_CONE"/>
    <property type="match status" value="1"/>
</dbReference>
<comment type="caution">
    <text evidence="12">The sequence shown here is derived from an EMBL/GenBank/DDBJ whole genome shotgun (WGS) entry which is preliminary data.</text>
</comment>
<evidence type="ECO:0000256" key="10">
    <source>
        <dbReference type="RuleBase" id="RU003410"/>
    </source>
</evidence>
<reference evidence="12 13" key="1">
    <citation type="submission" date="2019-03" db="EMBL/GenBank/DDBJ databases">
        <title>Genomic Encyclopedia of Type Strains, Phase IV (KMG-IV): sequencing the most valuable type-strain genomes for metagenomic binning, comparative biology and taxonomic classification.</title>
        <authorList>
            <person name="Goeker M."/>
        </authorList>
    </citation>
    <scope>NUCLEOTIDE SEQUENCE [LARGE SCALE GENOMIC DNA]</scope>
    <source>
        <strain evidence="12 13">DSM 100055</strain>
    </source>
</reference>
<evidence type="ECO:0000256" key="9">
    <source>
        <dbReference type="PROSITE-ProRule" id="PRU00492"/>
    </source>
</evidence>
<dbReference type="PRINTS" id="PR01183">
    <property type="entry name" value="RIBORDTASEM1"/>
</dbReference>
<protein>
    <recommendedName>
        <fullName evidence="2 10">Ribonucleoside-diphosphate reductase</fullName>
        <ecNumber evidence="2 10">1.17.4.1</ecNumber>
    </recommendedName>
</protein>
<comment type="catalytic activity">
    <reaction evidence="8 10">
        <text>a 2'-deoxyribonucleoside 5'-diphosphate + [thioredoxin]-disulfide + H2O = a ribonucleoside 5'-diphosphate + [thioredoxin]-dithiol</text>
        <dbReference type="Rhea" id="RHEA:23252"/>
        <dbReference type="Rhea" id="RHEA-COMP:10698"/>
        <dbReference type="Rhea" id="RHEA-COMP:10700"/>
        <dbReference type="ChEBI" id="CHEBI:15377"/>
        <dbReference type="ChEBI" id="CHEBI:29950"/>
        <dbReference type="ChEBI" id="CHEBI:50058"/>
        <dbReference type="ChEBI" id="CHEBI:57930"/>
        <dbReference type="ChEBI" id="CHEBI:73316"/>
        <dbReference type="EC" id="1.17.4.1"/>
    </reaction>
</comment>
<evidence type="ECO:0000256" key="3">
    <source>
        <dbReference type="ARBA" id="ARBA00022533"/>
    </source>
</evidence>
<dbReference type="InterPro" id="IPR008926">
    <property type="entry name" value="RNR_R1-su_N"/>
</dbReference>
<gene>
    <name evidence="12" type="ORF">EV215_0367</name>
</gene>
<proteinExistence type="inferred from homology"/>
<evidence type="ECO:0000256" key="2">
    <source>
        <dbReference type="ARBA" id="ARBA00012274"/>
    </source>
</evidence>
<dbReference type="RefSeq" id="WP_134112271.1">
    <property type="nucleotide sequence ID" value="NZ_SOBG01000001.1"/>
</dbReference>
<dbReference type="NCBIfam" id="TIGR02506">
    <property type="entry name" value="NrdE_NrdA"/>
    <property type="match status" value="1"/>
</dbReference>
<dbReference type="Pfam" id="PF02867">
    <property type="entry name" value="Ribonuc_red_lgC"/>
    <property type="match status" value="1"/>
</dbReference>
<evidence type="ECO:0000313" key="13">
    <source>
        <dbReference type="Proteomes" id="UP000294678"/>
    </source>
</evidence>
<keyword evidence="3" id="KW-0021">Allosteric enzyme</keyword>
<dbReference type="GO" id="GO:0009263">
    <property type="term" value="P:deoxyribonucleotide biosynthetic process"/>
    <property type="evidence" value="ECO:0007669"/>
    <property type="project" value="UniProtKB-KW"/>
</dbReference>
<keyword evidence="7 10" id="KW-0215">Deoxyribonucleotide synthesis</keyword>
<evidence type="ECO:0000256" key="5">
    <source>
        <dbReference type="ARBA" id="ARBA00022840"/>
    </source>
</evidence>
<evidence type="ECO:0000313" key="12">
    <source>
        <dbReference type="EMBL" id="TDT72557.1"/>
    </source>
</evidence>
<evidence type="ECO:0000256" key="8">
    <source>
        <dbReference type="ARBA" id="ARBA00047754"/>
    </source>
</evidence>
<evidence type="ECO:0000259" key="11">
    <source>
        <dbReference type="PROSITE" id="PS51161"/>
    </source>
</evidence>
<comment type="similarity">
    <text evidence="1 10">Belongs to the ribonucleoside diphosphate reductase large chain family.</text>
</comment>
<dbReference type="InterPro" id="IPR005144">
    <property type="entry name" value="ATP-cone_dom"/>
</dbReference>
<organism evidence="12 13">
    <name type="scientific">Hypnocyclicus thermotrophus</name>
    <dbReference type="NCBI Taxonomy" id="1627895"/>
    <lineage>
        <taxon>Bacteria</taxon>
        <taxon>Fusobacteriati</taxon>
        <taxon>Fusobacteriota</taxon>
        <taxon>Fusobacteriia</taxon>
        <taxon>Fusobacteriales</taxon>
        <taxon>Fusobacteriaceae</taxon>
        <taxon>Hypnocyclicus</taxon>
    </lineage>
</organism>
<evidence type="ECO:0000256" key="1">
    <source>
        <dbReference type="ARBA" id="ARBA00010406"/>
    </source>
</evidence>
<dbReference type="GO" id="GO:0005524">
    <property type="term" value="F:ATP binding"/>
    <property type="evidence" value="ECO:0007669"/>
    <property type="project" value="UniProtKB-UniRule"/>
</dbReference>